<evidence type="ECO:0000313" key="3">
    <source>
        <dbReference type="Proteomes" id="UP000035740"/>
    </source>
</evidence>
<dbReference type="Proteomes" id="UP000035740">
    <property type="component" value="Unassembled WGS sequence"/>
</dbReference>
<protein>
    <submittedName>
        <fullName evidence="2">Uncharacterized protein</fullName>
    </submittedName>
</protein>
<feature type="non-terminal residue" evidence="2">
    <location>
        <position position="1"/>
    </location>
</feature>
<keyword evidence="3" id="KW-1185">Reference proteome</keyword>
<evidence type="ECO:0000256" key="1">
    <source>
        <dbReference type="SAM" id="MobiDB-lite"/>
    </source>
</evidence>
<feature type="non-terminal residue" evidence="2">
    <location>
        <position position="178"/>
    </location>
</feature>
<organism evidence="2 3">
    <name type="scientific">Beta vulgaris subsp. vulgaris</name>
    <name type="common">Beet</name>
    <dbReference type="NCBI Taxonomy" id="3555"/>
    <lineage>
        <taxon>Eukaryota</taxon>
        <taxon>Viridiplantae</taxon>
        <taxon>Streptophyta</taxon>
        <taxon>Embryophyta</taxon>
        <taxon>Tracheophyta</taxon>
        <taxon>Spermatophyta</taxon>
        <taxon>Magnoliopsida</taxon>
        <taxon>eudicotyledons</taxon>
        <taxon>Gunneridae</taxon>
        <taxon>Pentapetalae</taxon>
        <taxon>Caryophyllales</taxon>
        <taxon>Chenopodiaceae</taxon>
        <taxon>Betoideae</taxon>
        <taxon>Beta</taxon>
    </lineage>
</organism>
<feature type="compositionally biased region" description="Acidic residues" evidence="1">
    <location>
        <begin position="126"/>
        <end position="144"/>
    </location>
</feature>
<reference evidence="2 3" key="1">
    <citation type="journal article" date="2014" name="Nature">
        <title>The genome of the recently domesticated crop plant sugar beet (Beta vulgaris).</title>
        <authorList>
            <person name="Dohm J.C."/>
            <person name="Minoche A.E."/>
            <person name="Holtgrawe D."/>
            <person name="Capella-Gutierrez S."/>
            <person name="Zakrzewski F."/>
            <person name="Tafer H."/>
            <person name="Rupp O."/>
            <person name="Sorensen T.R."/>
            <person name="Stracke R."/>
            <person name="Reinhardt R."/>
            <person name="Goesmann A."/>
            <person name="Kraft T."/>
            <person name="Schulz B."/>
            <person name="Stadler P.F."/>
            <person name="Schmidt T."/>
            <person name="Gabaldon T."/>
            <person name="Lehrach H."/>
            <person name="Weisshaar B."/>
            <person name="Himmelbauer H."/>
        </authorList>
    </citation>
    <scope>NUCLEOTIDE SEQUENCE [LARGE SCALE GENOMIC DNA]</scope>
    <source>
        <tissue evidence="2">Taproot</tissue>
    </source>
</reference>
<dbReference type="EMBL" id="KQ119860">
    <property type="protein sequence ID" value="KMS64872.1"/>
    <property type="molecule type" value="Genomic_DNA"/>
</dbReference>
<evidence type="ECO:0000313" key="2">
    <source>
        <dbReference type="EMBL" id="KMS64872.1"/>
    </source>
</evidence>
<proteinExistence type="predicted"/>
<feature type="compositionally biased region" description="Basic and acidic residues" evidence="1">
    <location>
        <begin position="169"/>
        <end position="178"/>
    </location>
</feature>
<name>A0A0J7YMP5_BETVV</name>
<gene>
    <name evidence="2" type="ORF">BVRB_041800</name>
</gene>
<sequence length="178" mass="20163">QFFTFENVCDSVATPYPHLNLLQPATDTTLNDLHHRVLCDAEFEVYNLQPRHLIQSYIAHDLSEADSTVDSDDNEALRPPPPPIPFVDFDETSFDPHVAISVVQVPEAPERHLSEEEESFSMSSDTENEEEDDIDEAVSDEDLESFQIPANLEIGSERRGPNTRRTRRHDSGSDSDRP</sequence>
<feature type="region of interest" description="Disordered" evidence="1">
    <location>
        <begin position="65"/>
        <end position="178"/>
    </location>
</feature>
<accession>A0A0J7YMP5</accession>
<dbReference type="AlphaFoldDB" id="A0A0J7YMP5"/>